<proteinExistence type="predicted"/>
<comment type="caution">
    <text evidence="1">The sequence shown here is derived from an EMBL/GenBank/DDBJ whole genome shotgun (WGS) entry which is preliminary data.</text>
</comment>
<accession>A0AAJ0HAP8</accession>
<dbReference type="AlphaFoldDB" id="A0AAJ0HAP8"/>
<gene>
    <name evidence="1" type="ORF">B0T25DRAFT_551014</name>
</gene>
<reference evidence="1" key="2">
    <citation type="submission" date="2023-06" db="EMBL/GenBank/DDBJ databases">
        <authorList>
            <consortium name="Lawrence Berkeley National Laboratory"/>
            <person name="Haridas S."/>
            <person name="Hensen N."/>
            <person name="Bonometti L."/>
            <person name="Westerberg I."/>
            <person name="Brannstrom I.O."/>
            <person name="Guillou S."/>
            <person name="Cros-Aarteil S."/>
            <person name="Calhoun S."/>
            <person name="Kuo A."/>
            <person name="Mondo S."/>
            <person name="Pangilinan J."/>
            <person name="Riley R."/>
            <person name="Labutti K."/>
            <person name="Andreopoulos B."/>
            <person name="Lipzen A."/>
            <person name="Chen C."/>
            <person name="Yanf M."/>
            <person name="Daum C."/>
            <person name="Ng V."/>
            <person name="Clum A."/>
            <person name="Steindorff A."/>
            <person name="Ohm R."/>
            <person name="Martin F."/>
            <person name="Silar P."/>
            <person name="Natvig D."/>
            <person name="Lalanne C."/>
            <person name="Gautier V."/>
            <person name="Ament-Velasquez S.L."/>
            <person name="Kruys A."/>
            <person name="Hutchinson M.I."/>
            <person name="Powell A.J."/>
            <person name="Barry K."/>
            <person name="Miller A.N."/>
            <person name="Grigoriev I.V."/>
            <person name="Debuchy R."/>
            <person name="Gladieux P."/>
            <person name="Thoren M.H."/>
            <person name="Johannesson H."/>
        </authorList>
    </citation>
    <scope>NUCLEOTIDE SEQUENCE</scope>
    <source>
        <strain evidence="1">CBS 955.72</strain>
    </source>
</reference>
<name>A0AAJ0HAP8_9PEZI</name>
<protein>
    <submittedName>
        <fullName evidence="1">Uncharacterized protein</fullName>
    </submittedName>
</protein>
<reference evidence="1" key="1">
    <citation type="journal article" date="2023" name="Mol. Phylogenet. Evol.">
        <title>Genome-scale phylogeny and comparative genomics of the fungal order Sordariales.</title>
        <authorList>
            <person name="Hensen N."/>
            <person name="Bonometti L."/>
            <person name="Westerberg I."/>
            <person name="Brannstrom I.O."/>
            <person name="Guillou S."/>
            <person name="Cros-Aarteil S."/>
            <person name="Calhoun S."/>
            <person name="Haridas S."/>
            <person name="Kuo A."/>
            <person name="Mondo S."/>
            <person name="Pangilinan J."/>
            <person name="Riley R."/>
            <person name="LaButti K."/>
            <person name="Andreopoulos B."/>
            <person name="Lipzen A."/>
            <person name="Chen C."/>
            <person name="Yan M."/>
            <person name="Daum C."/>
            <person name="Ng V."/>
            <person name="Clum A."/>
            <person name="Steindorff A."/>
            <person name="Ohm R.A."/>
            <person name="Martin F."/>
            <person name="Silar P."/>
            <person name="Natvig D.O."/>
            <person name="Lalanne C."/>
            <person name="Gautier V."/>
            <person name="Ament-Velasquez S.L."/>
            <person name="Kruys A."/>
            <person name="Hutchinson M.I."/>
            <person name="Powell A.J."/>
            <person name="Barry K."/>
            <person name="Miller A.N."/>
            <person name="Grigoriev I.V."/>
            <person name="Debuchy R."/>
            <person name="Gladieux P."/>
            <person name="Hiltunen Thoren M."/>
            <person name="Johannesson H."/>
        </authorList>
    </citation>
    <scope>NUCLEOTIDE SEQUENCE</scope>
    <source>
        <strain evidence="1">CBS 955.72</strain>
    </source>
</reference>
<organism evidence="1 2">
    <name type="scientific">Lasiosphaeria hispida</name>
    <dbReference type="NCBI Taxonomy" id="260671"/>
    <lineage>
        <taxon>Eukaryota</taxon>
        <taxon>Fungi</taxon>
        <taxon>Dikarya</taxon>
        <taxon>Ascomycota</taxon>
        <taxon>Pezizomycotina</taxon>
        <taxon>Sordariomycetes</taxon>
        <taxon>Sordariomycetidae</taxon>
        <taxon>Sordariales</taxon>
        <taxon>Lasiosphaeriaceae</taxon>
        <taxon>Lasiosphaeria</taxon>
    </lineage>
</organism>
<dbReference type="Proteomes" id="UP001275084">
    <property type="component" value="Unassembled WGS sequence"/>
</dbReference>
<evidence type="ECO:0000313" key="1">
    <source>
        <dbReference type="EMBL" id="KAK3346092.1"/>
    </source>
</evidence>
<keyword evidence="2" id="KW-1185">Reference proteome</keyword>
<evidence type="ECO:0000313" key="2">
    <source>
        <dbReference type="Proteomes" id="UP001275084"/>
    </source>
</evidence>
<sequence>MFPDLRHASSHTHRARGAPRSCSQAHATCRHWLPIAPLPSTVPVSSPGSPEFLSLGIFSPILWQVLHVCMWLTVVAVSERRRFDIELNHCLSTTQGRPPSCAPVCFRNFLALITGRNRRLYSTGGCPAGDLLPANICSRQGLRCQSAQQVPKCCCRSVHLFWEEGQVKDASQPSRYLRL</sequence>
<dbReference type="EMBL" id="JAUIQD010000006">
    <property type="protein sequence ID" value="KAK3346092.1"/>
    <property type="molecule type" value="Genomic_DNA"/>
</dbReference>